<proteinExistence type="predicted"/>
<dbReference type="EMBL" id="JASNWA010000008">
    <property type="protein sequence ID" value="KAK3171463.1"/>
    <property type="molecule type" value="Genomic_DNA"/>
</dbReference>
<protein>
    <submittedName>
        <fullName evidence="2">Uncharacterized protein</fullName>
    </submittedName>
</protein>
<dbReference type="Proteomes" id="UP001276659">
    <property type="component" value="Unassembled WGS sequence"/>
</dbReference>
<gene>
    <name evidence="2" type="ORF">OEA41_003547</name>
</gene>
<keyword evidence="1" id="KW-0732">Signal</keyword>
<organism evidence="2 3">
    <name type="scientific">Lepraria neglecta</name>
    <dbReference type="NCBI Taxonomy" id="209136"/>
    <lineage>
        <taxon>Eukaryota</taxon>
        <taxon>Fungi</taxon>
        <taxon>Dikarya</taxon>
        <taxon>Ascomycota</taxon>
        <taxon>Pezizomycotina</taxon>
        <taxon>Lecanoromycetes</taxon>
        <taxon>OSLEUM clade</taxon>
        <taxon>Lecanoromycetidae</taxon>
        <taxon>Lecanorales</taxon>
        <taxon>Lecanorineae</taxon>
        <taxon>Stereocaulaceae</taxon>
        <taxon>Lepraria</taxon>
    </lineage>
</organism>
<name>A0AAE0DLK1_9LECA</name>
<keyword evidence="3" id="KW-1185">Reference proteome</keyword>
<reference evidence="2" key="1">
    <citation type="submission" date="2022-11" db="EMBL/GenBank/DDBJ databases">
        <title>Chromosomal genome sequence assembly and mating type (MAT) locus characterization of the leprose asexual lichenized fungus Lepraria neglecta (Nyl.) Erichsen.</title>
        <authorList>
            <person name="Allen J.L."/>
            <person name="Pfeffer B."/>
        </authorList>
    </citation>
    <scope>NUCLEOTIDE SEQUENCE</scope>
    <source>
        <strain evidence="2">Allen 5258</strain>
    </source>
</reference>
<evidence type="ECO:0000313" key="2">
    <source>
        <dbReference type="EMBL" id="KAK3171463.1"/>
    </source>
</evidence>
<sequence length="302" mass="30793">MRSTSLLTLLVAASSPLAVLSSPLANYVGNSPTTSVKSVASTKPAAISSSKKKLVVPPGGGVNGTTSTYGTIETGGSSATNTGLGPPIIRLNYYDSQKQYVPPGQGASSILTGADSTDTALSPTDTSDACLFDDMREEEYDSESTSSVMSALDTLPTGTYGNQKQYVPPAGGVNSITTDTMMPTDTMASSPTTSSLVGYAKRQAGATISPTASPNTLSNSTITGAPLGGYNQKQQVQPGATTTNTALLPAESDLMMDIILPDSKTVSAEVSEFAGAGGSKKVVIKKLGCGGESRSRKQKVNP</sequence>
<accession>A0AAE0DLK1</accession>
<dbReference type="AlphaFoldDB" id="A0AAE0DLK1"/>
<comment type="caution">
    <text evidence="2">The sequence shown here is derived from an EMBL/GenBank/DDBJ whole genome shotgun (WGS) entry which is preliminary data.</text>
</comment>
<evidence type="ECO:0000313" key="3">
    <source>
        <dbReference type="Proteomes" id="UP001276659"/>
    </source>
</evidence>
<feature type="chain" id="PRO_5041964942" evidence="1">
    <location>
        <begin position="22"/>
        <end position="302"/>
    </location>
</feature>
<evidence type="ECO:0000256" key="1">
    <source>
        <dbReference type="SAM" id="SignalP"/>
    </source>
</evidence>
<feature type="signal peptide" evidence="1">
    <location>
        <begin position="1"/>
        <end position="21"/>
    </location>
</feature>